<dbReference type="InterPro" id="IPR008333">
    <property type="entry name" value="Cbr1-like_FAD-bd_dom"/>
</dbReference>
<dbReference type="PRINTS" id="PR00410">
    <property type="entry name" value="PHEHYDRXLASE"/>
</dbReference>
<dbReference type="Gene3D" id="2.40.30.10">
    <property type="entry name" value="Translation factors"/>
    <property type="match status" value="1"/>
</dbReference>
<accession>A0ABZ3CTU0</accession>
<feature type="domain" description="FAD-binding FR-type" evidence="5">
    <location>
        <begin position="3"/>
        <end position="102"/>
    </location>
</feature>
<dbReference type="InterPro" id="IPR017927">
    <property type="entry name" value="FAD-bd_FR_type"/>
</dbReference>
<dbReference type="SUPFAM" id="SSF63380">
    <property type="entry name" value="Riboflavin synthase domain-like"/>
    <property type="match status" value="1"/>
</dbReference>
<dbReference type="PANTHER" id="PTHR47354:SF7">
    <property type="entry name" value="NAD(P)H-FLAVIN REDUCTASE"/>
    <property type="match status" value="1"/>
</dbReference>
<reference evidence="6 7" key="1">
    <citation type="submission" date="2024-04" db="EMBL/GenBank/DDBJ databases">
        <title>Salinicola lusitanus LLJ914,a marine bacterium isolated from the Okinawa Trough.</title>
        <authorList>
            <person name="Li J."/>
        </authorList>
    </citation>
    <scope>NUCLEOTIDE SEQUENCE [LARGE SCALE GENOMIC DNA]</scope>
    <source>
        <strain evidence="6 7">LLJ914</strain>
    </source>
</reference>
<keyword evidence="7" id="KW-1185">Reference proteome</keyword>
<evidence type="ECO:0000256" key="4">
    <source>
        <dbReference type="SAM" id="MobiDB-lite"/>
    </source>
</evidence>
<evidence type="ECO:0000313" key="6">
    <source>
        <dbReference type="EMBL" id="XAD54553.1"/>
    </source>
</evidence>
<protein>
    <submittedName>
        <fullName evidence="6">FAD-binding oxidoreductase</fullName>
    </submittedName>
</protein>
<dbReference type="PANTHER" id="PTHR47354">
    <property type="entry name" value="NADH OXIDOREDUCTASE HCR"/>
    <property type="match status" value="1"/>
</dbReference>
<dbReference type="RefSeq" id="WP_342595220.1">
    <property type="nucleotide sequence ID" value="NZ_CP151919.1"/>
</dbReference>
<dbReference type="InterPro" id="IPR017938">
    <property type="entry name" value="Riboflavin_synthase-like_b-brl"/>
</dbReference>
<name>A0ABZ3CTU0_9GAMM</name>
<dbReference type="Pfam" id="PF00970">
    <property type="entry name" value="FAD_binding_6"/>
    <property type="match status" value="1"/>
</dbReference>
<evidence type="ECO:0000256" key="2">
    <source>
        <dbReference type="ARBA" id="ARBA00023223"/>
    </source>
</evidence>
<evidence type="ECO:0000313" key="7">
    <source>
        <dbReference type="Proteomes" id="UP001453229"/>
    </source>
</evidence>
<gene>
    <name evidence="6" type="ORF">AAGT95_00885</name>
</gene>
<evidence type="ECO:0000256" key="1">
    <source>
        <dbReference type="ARBA" id="ARBA00023002"/>
    </source>
</evidence>
<dbReference type="PROSITE" id="PS51384">
    <property type="entry name" value="FAD_FR"/>
    <property type="match status" value="1"/>
</dbReference>
<sequence>MTVRTLTCQVESVEDLTPDVFRVILEGRAEAIAHAPGQYLELELQPDTWVPFSIACAENGDGRLELHIQHWPERTHSARLRELLTHRNRLSVRLPSGECTLPAGRSEPLLLIAAGTGFAQIKAIVEAALTEKPDREISIWWAVRERRDLYAETLAREWALKHSSLTLHAVVETPEATLESLPGIRWHTGRVDQVLAAEIQTLDGVEIYLAGSPGMVYACVDTLAPLGLVAEQVHSDVFSYAPRVPFLPLPEADPETAPLSPGEEKERP</sequence>
<dbReference type="Gene3D" id="3.40.50.80">
    <property type="entry name" value="Nucleotide-binding domain of ferredoxin-NADP reductase (FNR) module"/>
    <property type="match status" value="1"/>
</dbReference>
<organism evidence="6 7">
    <name type="scientific">Salinicola lusitanus</name>
    <dbReference type="NCBI Taxonomy" id="1949085"/>
    <lineage>
        <taxon>Bacteria</taxon>
        <taxon>Pseudomonadati</taxon>
        <taxon>Pseudomonadota</taxon>
        <taxon>Gammaproteobacteria</taxon>
        <taxon>Oceanospirillales</taxon>
        <taxon>Halomonadaceae</taxon>
        <taxon>Salinicola</taxon>
    </lineage>
</organism>
<dbReference type="Pfam" id="PF00175">
    <property type="entry name" value="NAD_binding_1"/>
    <property type="match status" value="1"/>
</dbReference>
<evidence type="ECO:0000256" key="3">
    <source>
        <dbReference type="ARBA" id="ARBA00038177"/>
    </source>
</evidence>
<comment type="similarity">
    <text evidence="3">Belongs to the Fre/LuxG FAD/NAD(P) flavoprotein oxidoreductase family.</text>
</comment>
<proteinExistence type="inferred from homology"/>
<dbReference type="InterPro" id="IPR001433">
    <property type="entry name" value="OxRdtase_FAD/NAD-bd"/>
</dbReference>
<evidence type="ECO:0000259" key="5">
    <source>
        <dbReference type="PROSITE" id="PS51384"/>
    </source>
</evidence>
<keyword evidence="1" id="KW-0560">Oxidoreductase</keyword>
<feature type="region of interest" description="Disordered" evidence="4">
    <location>
        <begin position="249"/>
        <end position="268"/>
    </location>
</feature>
<keyword evidence="2" id="KW-0455">Luminescence</keyword>
<dbReference type="InterPro" id="IPR050415">
    <property type="entry name" value="MRET"/>
</dbReference>
<dbReference type="EMBL" id="CP151919">
    <property type="protein sequence ID" value="XAD54553.1"/>
    <property type="molecule type" value="Genomic_DNA"/>
</dbReference>
<dbReference type="Proteomes" id="UP001453229">
    <property type="component" value="Chromosome"/>
</dbReference>
<dbReference type="InterPro" id="IPR039261">
    <property type="entry name" value="FNR_nucleotide-bd"/>
</dbReference>
<dbReference type="SUPFAM" id="SSF52343">
    <property type="entry name" value="Ferredoxin reductase-like, C-terminal NADP-linked domain"/>
    <property type="match status" value="1"/>
</dbReference>